<dbReference type="EMBL" id="WHYS01000003">
    <property type="protein sequence ID" value="MQL56411.1"/>
    <property type="molecule type" value="Genomic_DNA"/>
</dbReference>
<evidence type="ECO:0000313" key="6">
    <source>
        <dbReference type="Proteomes" id="UP000474054"/>
    </source>
</evidence>
<reference evidence="4 5" key="2">
    <citation type="submission" date="2019-10" db="EMBL/GenBank/DDBJ databases">
        <title>Genome Sequences from Six Type Strain Members of the Archaeal Family Sulfolobaceae: Acidianus ambivalens, Acidianus infernus, Metallosphaera prunae, Stygiolobus azoricus, Sulfolobus metallicus, and Sulfurisphaera ohwakuensis.</title>
        <authorList>
            <person name="Counts J.A."/>
            <person name="Kelly R.M."/>
        </authorList>
    </citation>
    <scope>NUCLEOTIDE SEQUENCE [LARGE SCALE GENOMIC DNA]</scope>
    <source>
        <strain evidence="4 5">LEI 10</strain>
    </source>
</reference>
<dbReference type="Pfam" id="PF13938">
    <property type="entry name" value="DUF4213"/>
    <property type="match status" value="1"/>
</dbReference>
<proteinExistence type="predicted"/>
<name>A0A650CVU8_ACIAM</name>
<evidence type="ECO:0000259" key="1">
    <source>
        <dbReference type="Pfam" id="PF04016"/>
    </source>
</evidence>
<keyword evidence="5" id="KW-1185">Reference proteome</keyword>
<dbReference type="KEGG" id="aamb:D1866_08090"/>
<evidence type="ECO:0000313" key="5">
    <source>
        <dbReference type="Proteomes" id="UP000426328"/>
    </source>
</evidence>
<dbReference type="InterPro" id="IPR007161">
    <property type="entry name" value="DUF364"/>
</dbReference>
<evidence type="ECO:0008006" key="7">
    <source>
        <dbReference type="Google" id="ProtNLM"/>
    </source>
</evidence>
<dbReference type="Proteomes" id="UP000426328">
    <property type="component" value="Chromosome"/>
</dbReference>
<sequence>MIKHKSYCHYYFIMQSKVIDSLISYAKENDYEIKNVTVGVTWTCVLSKYCGVSMTYNTGNEDLDVKGFGHLEEKRVGELAEYLRSWNLLEASVGLAAINSVIEPKGNTEANGLDVALEIGKGKKIVMIGKFPGLQKFKEVAKEFIVLELNPFLIDPSQGILPSTAAETVIEDAQVVIITATTIINKSIDRLLELSRRANAYVILIGPSTPMLDLMFDFGVNVLAGMKVNRPYSFIKKISQGCGMVNPSKLEGDVSFIIRTR</sequence>
<reference evidence="3 6" key="1">
    <citation type="submission" date="2019-10" db="EMBL/GenBank/DDBJ databases">
        <title>Comparative genomics of sulfur disproportionating microorganisms.</title>
        <authorList>
            <person name="Ward L.M."/>
            <person name="Bertran E."/>
            <person name="Johnston D."/>
        </authorList>
    </citation>
    <scope>NUCLEOTIDE SEQUENCE [LARGE SCALE GENOMIC DNA]</scope>
    <source>
        <strain evidence="3 6">DSM 3772</strain>
    </source>
</reference>
<organism evidence="4 5">
    <name type="scientific">Acidianus ambivalens</name>
    <name type="common">Desulfurolobus ambivalens</name>
    <dbReference type="NCBI Taxonomy" id="2283"/>
    <lineage>
        <taxon>Archaea</taxon>
        <taxon>Thermoproteota</taxon>
        <taxon>Thermoprotei</taxon>
        <taxon>Sulfolobales</taxon>
        <taxon>Sulfolobaceae</taxon>
        <taxon>Acidianus</taxon>
    </lineage>
</organism>
<dbReference type="AlphaFoldDB" id="A0A650CVU8"/>
<evidence type="ECO:0000259" key="2">
    <source>
        <dbReference type="Pfam" id="PF13938"/>
    </source>
</evidence>
<dbReference type="EMBL" id="CP045482">
    <property type="protein sequence ID" value="QGR21970.1"/>
    <property type="molecule type" value="Genomic_DNA"/>
</dbReference>
<accession>A0A650CVU8</accession>
<feature type="domain" description="DUF4213" evidence="2">
    <location>
        <begin position="19"/>
        <end position="102"/>
    </location>
</feature>
<feature type="domain" description="Putative heavy-metal chelation" evidence="1">
    <location>
        <begin position="113"/>
        <end position="245"/>
    </location>
</feature>
<dbReference type="Proteomes" id="UP000474054">
    <property type="component" value="Unassembled WGS sequence"/>
</dbReference>
<protein>
    <recommendedName>
        <fullName evidence="7">DUF364 domain-containing protein</fullName>
    </recommendedName>
</protein>
<dbReference type="SUPFAM" id="SSF159713">
    <property type="entry name" value="Dhaf3308-like"/>
    <property type="match status" value="1"/>
</dbReference>
<dbReference type="Pfam" id="PF04016">
    <property type="entry name" value="DUF364"/>
    <property type="match status" value="1"/>
</dbReference>
<dbReference type="Gene3D" id="3.40.50.11590">
    <property type="match status" value="1"/>
</dbReference>
<evidence type="ECO:0000313" key="4">
    <source>
        <dbReference type="EMBL" id="QGR21970.1"/>
    </source>
</evidence>
<evidence type="ECO:0000313" key="3">
    <source>
        <dbReference type="EMBL" id="MQL56411.1"/>
    </source>
</evidence>
<dbReference type="InterPro" id="IPR025251">
    <property type="entry name" value="DUF4213"/>
</dbReference>
<dbReference type="Gene3D" id="3.30.390.100">
    <property type="match status" value="1"/>
</dbReference>
<gene>
    <name evidence="4" type="ORF">D1866_08090</name>
    <name evidence="3" type="ORF">GFB69_12030</name>
</gene>